<organism evidence="5 6">
    <name type="scientific">Mytilus galloprovincialis</name>
    <name type="common">Mediterranean mussel</name>
    <dbReference type="NCBI Taxonomy" id="29158"/>
    <lineage>
        <taxon>Eukaryota</taxon>
        <taxon>Metazoa</taxon>
        <taxon>Spiralia</taxon>
        <taxon>Lophotrochozoa</taxon>
        <taxon>Mollusca</taxon>
        <taxon>Bivalvia</taxon>
        <taxon>Autobranchia</taxon>
        <taxon>Pteriomorphia</taxon>
        <taxon>Mytilida</taxon>
        <taxon>Mytiloidea</taxon>
        <taxon>Mytilidae</taxon>
        <taxon>Mytilinae</taxon>
        <taxon>Mytilus</taxon>
    </lineage>
</organism>
<dbReference type="Gene3D" id="4.10.60.10">
    <property type="entry name" value="Zinc finger, CCHC-type"/>
    <property type="match status" value="1"/>
</dbReference>
<evidence type="ECO:0000256" key="1">
    <source>
        <dbReference type="PROSITE-ProRule" id="PRU00047"/>
    </source>
</evidence>
<dbReference type="InterPro" id="IPR010994">
    <property type="entry name" value="RuvA_2-like"/>
</dbReference>
<accession>A0A8B6ESA3</accession>
<protein>
    <recommendedName>
        <fullName evidence="4">CCHC-type domain-containing protein</fullName>
    </recommendedName>
</protein>
<evidence type="ECO:0000313" key="5">
    <source>
        <dbReference type="EMBL" id="VDI38146.1"/>
    </source>
</evidence>
<dbReference type="SUPFAM" id="SSF47781">
    <property type="entry name" value="RuvA domain 2-like"/>
    <property type="match status" value="1"/>
</dbReference>
<keyword evidence="1" id="KW-0479">Metal-binding</keyword>
<dbReference type="PANTHER" id="PTHR33223:SF6">
    <property type="entry name" value="CCHC-TYPE DOMAIN-CONTAINING PROTEIN"/>
    <property type="match status" value="1"/>
</dbReference>
<feature type="coiled-coil region" evidence="2">
    <location>
        <begin position="82"/>
        <end position="120"/>
    </location>
</feature>
<dbReference type="AlphaFoldDB" id="A0A8B6ESA3"/>
<dbReference type="OrthoDB" id="6156410at2759"/>
<feature type="region of interest" description="Disordered" evidence="3">
    <location>
        <begin position="467"/>
        <end position="490"/>
    </location>
</feature>
<proteinExistence type="predicted"/>
<dbReference type="InterPro" id="IPR005162">
    <property type="entry name" value="Retrotrans_gag_dom"/>
</dbReference>
<name>A0A8B6ESA3_MYTGA</name>
<gene>
    <name evidence="5" type="ORF">MGAL_10B075877</name>
</gene>
<keyword evidence="2" id="KW-0175">Coiled coil</keyword>
<keyword evidence="1" id="KW-0862">Zinc</keyword>
<comment type="caution">
    <text evidence="5">The sequence shown here is derived from an EMBL/GenBank/DDBJ whole genome shotgun (WGS) entry which is preliminary data.</text>
</comment>
<feature type="compositionally biased region" description="Polar residues" evidence="3">
    <location>
        <begin position="467"/>
        <end position="484"/>
    </location>
</feature>
<feature type="region of interest" description="Disordered" evidence="3">
    <location>
        <begin position="504"/>
        <end position="538"/>
    </location>
</feature>
<reference evidence="5" key="1">
    <citation type="submission" date="2018-11" db="EMBL/GenBank/DDBJ databases">
        <authorList>
            <person name="Alioto T."/>
            <person name="Alioto T."/>
        </authorList>
    </citation>
    <scope>NUCLEOTIDE SEQUENCE</scope>
</reference>
<sequence length="538" mass="62233">MSQPININTATVEELKSIKSIGTKRAAIITAAREERGQLTIEDLKLLEGIPNTIWDPLVDEGAIVVEPLERTKKDIDPKQRVRELEEQMSGMNAVIKQRMQEKQVALQEMQHQMQTMQDDFEKRFNDQNAKFQKCIEQMEHDHKENTDALSVEFEKRENEMREEIRIRDNKMKQADEMRLTTERIEKLFPSGIYSKQEDRKPLITALKSSPGYTPKGNLQDRSEKRVEGPSAPKLATYDGKTDWRPYFLQFSHIANRYKWTPQHRLDKLIECLRDKALKFYSVKAKGVQEDYDKLCNKLNERFGRRDLPHIIRRQLQDLKQDQDETLEEYTERAQEMATDGYPDTPEAFVEIVAIDAFLKGCLDKKAALTAMDKNPTTLDESMQYVKSAITNQRIILGAKRVEMKRVTFDDEKEEIPAKSDLCIRNVKFADRENNPSIVNLDQRLKKTEEGLEETRTMVKDIWKLLTSNRSKSPPRQFPNSPVNNMGGGNRDTNCFSCGKPGHFARDCRSRSRSSSPGGNRSRSPSPSRQLNWNGLKM</sequence>
<dbReference type="PANTHER" id="PTHR33223">
    <property type="entry name" value="CCHC-TYPE DOMAIN-CONTAINING PROTEIN"/>
    <property type="match status" value="1"/>
</dbReference>
<keyword evidence="6" id="KW-1185">Reference proteome</keyword>
<evidence type="ECO:0000256" key="3">
    <source>
        <dbReference type="SAM" id="MobiDB-lite"/>
    </source>
</evidence>
<feature type="domain" description="CCHC-type" evidence="4">
    <location>
        <begin position="495"/>
        <end position="510"/>
    </location>
</feature>
<dbReference type="GO" id="GO:0008270">
    <property type="term" value="F:zinc ion binding"/>
    <property type="evidence" value="ECO:0007669"/>
    <property type="project" value="UniProtKB-KW"/>
</dbReference>
<feature type="coiled-coil region" evidence="2">
    <location>
        <begin position="313"/>
        <end position="340"/>
    </location>
</feature>
<dbReference type="Proteomes" id="UP000596742">
    <property type="component" value="Unassembled WGS sequence"/>
</dbReference>
<feature type="compositionally biased region" description="Low complexity" evidence="3">
    <location>
        <begin position="513"/>
        <end position="529"/>
    </location>
</feature>
<dbReference type="PROSITE" id="PS50158">
    <property type="entry name" value="ZF_CCHC"/>
    <property type="match status" value="1"/>
</dbReference>
<dbReference type="InterPro" id="IPR036875">
    <property type="entry name" value="Znf_CCHC_sf"/>
</dbReference>
<dbReference type="SMART" id="SM00343">
    <property type="entry name" value="ZnF_C2HC"/>
    <property type="match status" value="1"/>
</dbReference>
<dbReference type="EMBL" id="UYJE01005550">
    <property type="protein sequence ID" value="VDI38146.1"/>
    <property type="molecule type" value="Genomic_DNA"/>
</dbReference>
<dbReference type="Pfam" id="PF00098">
    <property type="entry name" value="zf-CCHC"/>
    <property type="match status" value="1"/>
</dbReference>
<evidence type="ECO:0000313" key="6">
    <source>
        <dbReference type="Proteomes" id="UP000596742"/>
    </source>
</evidence>
<dbReference type="Pfam" id="PF03732">
    <property type="entry name" value="Retrotrans_gag"/>
    <property type="match status" value="1"/>
</dbReference>
<dbReference type="Pfam" id="PF12836">
    <property type="entry name" value="HHH_3"/>
    <property type="match status" value="1"/>
</dbReference>
<dbReference type="InterPro" id="IPR001878">
    <property type="entry name" value="Znf_CCHC"/>
</dbReference>
<evidence type="ECO:0000256" key="2">
    <source>
        <dbReference type="SAM" id="Coils"/>
    </source>
</evidence>
<dbReference type="Gene3D" id="1.10.150.320">
    <property type="entry name" value="Photosystem II 12 kDa extrinsic protein"/>
    <property type="match status" value="1"/>
</dbReference>
<feature type="compositionally biased region" description="Basic and acidic residues" evidence="3">
    <location>
        <begin position="219"/>
        <end position="228"/>
    </location>
</feature>
<feature type="region of interest" description="Disordered" evidence="3">
    <location>
        <begin position="205"/>
        <end position="234"/>
    </location>
</feature>
<dbReference type="SUPFAM" id="SSF57756">
    <property type="entry name" value="Retrovirus zinc finger-like domains"/>
    <property type="match status" value="1"/>
</dbReference>
<keyword evidence="1" id="KW-0863">Zinc-finger</keyword>
<evidence type="ECO:0000259" key="4">
    <source>
        <dbReference type="PROSITE" id="PS50158"/>
    </source>
</evidence>
<dbReference type="GO" id="GO:0003676">
    <property type="term" value="F:nucleic acid binding"/>
    <property type="evidence" value="ECO:0007669"/>
    <property type="project" value="InterPro"/>
</dbReference>